<dbReference type="Pfam" id="PF09751">
    <property type="entry name" value="Es2"/>
    <property type="match status" value="1"/>
</dbReference>
<evidence type="ECO:0000313" key="5">
    <source>
        <dbReference type="Proteomes" id="UP000030680"/>
    </source>
</evidence>
<dbReference type="GeneID" id="17088680"/>
<evidence type="ECO:0000313" key="4">
    <source>
        <dbReference type="EMBL" id="EME29917.1"/>
    </source>
</evidence>
<protein>
    <submittedName>
        <fullName evidence="4">Es2 protein</fullName>
    </submittedName>
</protein>
<dbReference type="OrthoDB" id="19679at2759"/>
<organism evidence="4 5">
    <name type="scientific">Galdieria sulphuraria</name>
    <name type="common">Red alga</name>
    <dbReference type="NCBI Taxonomy" id="130081"/>
    <lineage>
        <taxon>Eukaryota</taxon>
        <taxon>Rhodophyta</taxon>
        <taxon>Bangiophyceae</taxon>
        <taxon>Galdieriales</taxon>
        <taxon>Galdieriaceae</taxon>
        <taxon>Galdieria</taxon>
    </lineage>
</organism>
<evidence type="ECO:0000256" key="1">
    <source>
        <dbReference type="ARBA" id="ARBA00004123"/>
    </source>
</evidence>
<dbReference type="EMBL" id="KB454504">
    <property type="protein sequence ID" value="EME29917.1"/>
    <property type="molecule type" value="Genomic_DNA"/>
</dbReference>
<evidence type="ECO:0000256" key="3">
    <source>
        <dbReference type="ARBA" id="ARBA00023242"/>
    </source>
</evidence>
<dbReference type="PANTHER" id="PTHR12940:SF0">
    <property type="entry name" value="SPLICING FACTOR ESS-2 HOMOLOG"/>
    <property type="match status" value="1"/>
</dbReference>
<dbReference type="Gramene" id="EME29917">
    <property type="protein sequence ID" value="EME29917"/>
    <property type="gene ID" value="Gasu_27030"/>
</dbReference>
<proteinExistence type="inferred from homology"/>
<dbReference type="KEGG" id="gsl:Gasu_27030"/>
<dbReference type="OMA" id="SWETETP"/>
<gene>
    <name evidence="4" type="ORF">Gasu_27030</name>
</gene>
<dbReference type="AlphaFoldDB" id="M2XIK2"/>
<dbReference type="InterPro" id="IPR019148">
    <property type="entry name" value="Nuclear_protein_DGCR14_ESS-2"/>
</dbReference>
<accession>M2XIK2</accession>
<dbReference type="GO" id="GO:0071013">
    <property type="term" value="C:catalytic step 2 spliceosome"/>
    <property type="evidence" value="ECO:0007669"/>
    <property type="project" value="TreeGrafter"/>
</dbReference>
<dbReference type="eggNOG" id="KOG2627">
    <property type="taxonomic scope" value="Eukaryota"/>
</dbReference>
<keyword evidence="5" id="KW-1185">Reference proteome</keyword>
<name>M2XIK2_GALSU</name>
<dbReference type="PANTHER" id="PTHR12940">
    <property type="entry name" value="ES-2 PROTEIN - RELATED"/>
    <property type="match status" value="1"/>
</dbReference>
<evidence type="ECO:0000256" key="2">
    <source>
        <dbReference type="ARBA" id="ARBA00009072"/>
    </source>
</evidence>
<dbReference type="RefSeq" id="XP_005706437.1">
    <property type="nucleotide sequence ID" value="XM_005706380.1"/>
</dbReference>
<dbReference type="Proteomes" id="UP000030680">
    <property type="component" value="Unassembled WGS sequence"/>
</dbReference>
<comment type="subcellular location">
    <subcellularLocation>
        <location evidence="1">Nucleus</location>
    </subcellularLocation>
</comment>
<keyword evidence="3" id="KW-0539">Nucleus</keyword>
<comment type="similarity">
    <text evidence="2">Belongs to the ESS2 family.</text>
</comment>
<reference evidence="5" key="1">
    <citation type="journal article" date="2013" name="Science">
        <title>Gene transfer from bacteria and archaea facilitated evolution of an extremophilic eukaryote.</title>
        <authorList>
            <person name="Schonknecht G."/>
            <person name="Chen W.H."/>
            <person name="Ternes C.M."/>
            <person name="Barbier G.G."/>
            <person name="Shrestha R.P."/>
            <person name="Stanke M."/>
            <person name="Brautigam A."/>
            <person name="Baker B.J."/>
            <person name="Banfield J.F."/>
            <person name="Garavito R.M."/>
            <person name="Carr K."/>
            <person name="Wilkerson C."/>
            <person name="Rensing S.A."/>
            <person name="Gagneul D."/>
            <person name="Dickenson N.E."/>
            <person name="Oesterhelt C."/>
            <person name="Lercher M.J."/>
            <person name="Weber A.P."/>
        </authorList>
    </citation>
    <scope>NUCLEOTIDE SEQUENCE [LARGE SCALE GENOMIC DNA]</scope>
    <source>
        <strain evidence="5">074W</strain>
    </source>
</reference>
<dbReference type="STRING" id="130081.M2XIK2"/>
<sequence>MSCASSSDRKKDIARNSYPNSNKKICSEEEYVDILNKVIVDSYFPDLPKLRRKLAALEERGQLPEASENVDFLSSSYKINWLSRAQDSFSTLCTPQSFASHGTTTLQSEGVSTNYSRPLESFFRNYTSEDNYSFELLVKQEEEQKRKRNLLLSEDCVPDNTLSLREKAILKDSKQLVAIGQTGELTALGDTRPKRLHFWPFRERNSLFFCPSEAPLTEQELQLRKFVEERKEIKRDNTRFKSLPFLLAESFRVKTGDTESQSSSVDLKEEEIRILKRLGQRHRLLSTADENCKYERIDEDFFNHHLDTAEELNAFVPTSPILSPRNIPNSPFITWGQIAATPQLVEDDDEEGIQDELLAASHNKKQPQSDNSHSNFHIPNMDSRERAALHLEKKLTGKKRKMQDKRHIQTPASVSTSFSRNVALSPAAKRLADSLRIPSMHSVRRTPFTSYRRNE</sequence>